<evidence type="ECO:0000313" key="4">
    <source>
        <dbReference type="EMBL" id="MIV46617.1"/>
    </source>
</evidence>
<name>A0A3V3KE42_SALER</name>
<dbReference type="SUPFAM" id="SSF101473">
    <property type="entry name" value="DhaL-like"/>
    <property type="match status" value="1"/>
</dbReference>
<dbReference type="FunFam" id="1.25.40.340:FF:000002">
    <property type="entry name" value="Dihydroxyacetone kinase, L subunit"/>
    <property type="match status" value="1"/>
</dbReference>
<keyword evidence="1" id="KW-0808">Transferase</keyword>
<sequence>MSELVSTQSGNRIVSDLVHIIISHRDYLSEIDGAIGDGDHGINMSKGFALCGDKIRDKSLTLSEGFDVLSDTLMEDIGGSMGPLYGSLFLGMANSIRDKCELNRQDFLDMLNSALNELRDISDAQPGDKCIMDALCPAISAFGSAVGRGESFYSALEKLKLAAAEGRDSTRDMVAKIGRASRLGERSRGVLDAGAVSCCLLLTQLAESVQLQLTAIEA</sequence>
<dbReference type="EMBL" id="RSUV01000026">
    <property type="protein sequence ID" value="MIV46617.1"/>
    <property type="molecule type" value="Genomic_DNA"/>
</dbReference>
<protein>
    <submittedName>
        <fullName evidence="4">Dihydroxyacetone kinase subunit L</fullName>
    </submittedName>
</protein>
<dbReference type="NCBIfam" id="TIGR02365">
    <property type="entry name" value="dha_L_ycgS"/>
    <property type="match status" value="1"/>
</dbReference>
<dbReference type="Gene3D" id="1.25.40.340">
    <property type="match status" value="1"/>
</dbReference>
<dbReference type="InterPro" id="IPR050861">
    <property type="entry name" value="Dihydroxyacetone_Kinase"/>
</dbReference>
<gene>
    <name evidence="4" type="primary">dhaL</name>
    <name evidence="4" type="ORF">A7E06_24780</name>
</gene>
<accession>A0A3V3KE42</accession>
<dbReference type="PROSITE" id="PS51480">
    <property type="entry name" value="DHAL"/>
    <property type="match status" value="1"/>
</dbReference>
<reference evidence="4" key="1">
    <citation type="submission" date="2018-07" db="EMBL/GenBank/DDBJ databases">
        <authorList>
            <consortium name="GenomeTrakr network: Whole genome sequencing for foodborne pathogen traceback"/>
        </authorList>
    </citation>
    <scope>NUCLEOTIDE SEQUENCE [LARGE SCALE GENOMIC DNA]</scope>
    <source>
        <strain evidence="4">CFSAN048114</strain>
    </source>
</reference>
<comment type="caution">
    <text evidence="4">The sequence shown here is derived from an EMBL/GenBank/DDBJ whole genome shotgun (WGS) entry which is preliminary data.</text>
</comment>
<dbReference type="PANTHER" id="PTHR28629">
    <property type="entry name" value="TRIOKINASE/FMN CYCLASE"/>
    <property type="match status" value="1"/>
</dbReference>
<feature type="domain" description="DhaL" evidence="3">
    <location>
        <begin position="8"/>
        <end position="207"/>
    </location>
</feature>
<dbReference type="AlphaFoldDB" id="A0A3V3KE42"/>
<evidence type="ECO:0000256" key="1">
    <source>
        <dbReference type="ARBA" id="ARBA00022679"/>
    </source>
</evidence>
<dbReference type="PANTHER" id="PTHR28629:SF4">
    <property type="entry name" value="TRIOKINASE_FMN CYCLASE"/>
    <property type="match status" value="1"/>
</dbReference>
<dbReference type="GO" id="GO:0005829">
    <property type="term" value="C:cytosol"/>
    <property type="evidence" value="ECO:0007669"/>
    <property type="project" value="TreeGrafter"/>
</dbReference>
<dbReference type="GO" id="GO:0019563">
    <property type="term" value="P:glycerol catabolic process"/>
    <property type="evidence" value="ECO:0007669"/>
    <property type="project" value="TreeGrafter"/>
</dbReference>
<dbReference type="InterPro" id="IPR004007">
    <property type="entry name" value="DhaL_dom"/>
</dbReference>
<dbReference type="Proteomes" id="UP000839530">
    <property type="component" value="Unassembled WGS sequence"/>
</dbReference>
<keyword evidence="2 4" id="KW-0418">Kinase</keyword>
<dbReference type="InterPro" id="IPR036117">
    <property type="entry name" value="DhaL_dom_sf"/>
</dbReference>
<dbReference type="GO" id="GO:0004371">
    <property type="term" value="F:glycerone kinase activity"/>
    <property type="evidence" value="ECO:0007669"/>
    <property type="project" value="InterPro"/>
</dbReference>
<dbReference type="InterPro" id="IPR012737">
    <property type="entry name" value="DhaK_L_YcgS"/>
</dbReference>
<dbReference type="SMART" id="SM01120">
    <property type="entry name" value="Dak2"/>
    <property type="match status" value="1"/>
</dbReference>
<organism evidence="4">
    <name type="scientific">Salmonella enterica</name>
    <name type="common">Salmonella choleraesuis</name>
    <dbReference type="NCBI Taxonomy" id="28901"/>
    <lineage>
        <taxon>Bacteria</taxon>
        <taxon>Pseudomonadati</taxon>
        <taxon>Pseudomonadota</taxon>
        <taxon>Gammaproteobacteria</taxon>
        <taxon>Enterobacterales</taxon>
        <taxon>Enterobacteriaceae</taxon>
        <taxon>Salmonella</taxon>
    </lineage>
</organism>
<proteinExistence type="predicted"/>
<evidence type="ECO:0000259" key="3">
    <source>
        <dbReference type="PROSITE" id="PS51480"/>
    </source>
</evidence>
<dbReference type="Pfam" id="PF02734">
    <property type="entry name" value="Dak2"/>
    <property type="match status" value="1"/>
</dbReference>
<evidence type="ECO:0000256" key="2">
    <source>
        <dbReference type="ARBA" id="ARBA00022777"/>
    </source>
</evidence>